<organism evidence="1">
    <name type="scientific">marine metagenome</name>
    <dbReference type="NCBI Taxonomy" id="408172"/>
    <lineage>
        <taxon>unclassified sequences</taxon>
        <taxon>metagenomes</taxon>
        <taxon>ecological metagenomes</taxon>
    </lineage>
</organism>
<sequence length="226" mass="25224">MNLDTLFNVELEFPGAIISAPAVGIAFPLKIQPKCQTEEKTLKERLRDKYRDDLAYALNSSGVKAEMAERGRAEEKTENSWYQRSLGVIDISGGPIKWINILKKDGSKNSPPKWWVVLGIPDDKLVSTRQETKIKTVRKKNFPLLGKIVDVVWKGAEGGSGLVNKLSADVPTKTLAKGIGNLEIKSHANGFQGWTLTVDRRFNPTNKDWETIEMIADYILSSPRSL</sequence>
<dbReference type="EMBL" id="UINC01004221">
    <property type="protein sequence ID" value="SVA12717.1"/>
    <property type="molecule type" value="Genomic_DNA"/>
</dbReference>
<gene>
    <name evidence="1" type="ORF">METZ01_LOCUS65571</name>
</gene>
<name>A0A381TDC3_9ZZZZ</name>
<protein>
    <submittedName>
        <fullName evidence="1">Uncharacterized protein</fullName>
    </submittedName>
</protein>
<evidence type="ECO:0000313" key="1">
    <source>
        <dbReference type="EMBL" id="SVA12717.1"/>
    </source>
</evidence>
<dbReference type="AlphaFoldDB" id="A0A381TDC3"/>
<proteinExistence type="predicted"/>
<reference evidence="1" key="1">
    <citation type="submission" date="2018-05" db="EMBL/GenBank/DDBJ databases">
        <authorList>
            <person name="Lanie J.A."/>
            <person name="Ng W.-L."/>
            <person name="Kazmierczak K.M."/>
            <person name="Andrzejewski T.M."/>
            <person name="Davidsen T.M."/>
            <person name="Wayne K.J."/>
            <person name="Tettelin H."/>
            <person name="Glass J.I."/>
            <person name="Rusch D."/>
            <person name="Podicherti R."/>
            <person name="Tsui H.-C.T."/>
            <person name="Winkler M.E."/>
        </authorList>
    </citation>
    <scope>NUCLEOTIDE SEQUENCE</scope>
</reference>
<accession>A0A381TDC3</accession>